<feature type="transmembrane region" description="Helical" evidence="7">
    <location>
        <begin position="493"/>
        <end position="513"/>
    </location>
</feature>
<keyword evidence="5 7" id="KW-0472">Membrane</keyword>
<dbReference type="PANTHER" id="PTHR30619">
    <property type="entry name" value="DNA INTERNALIZATION/COMPETENCE PROTEIN COMEC/REC2"/>
    <property type="match status" value="1"/>
</dbReference>
<feature type="transmembrane region" description="Helical" evidence="7">
    <location>
        <begin position="94"/>
        <end position="111"/>
    </location>
</feature>
<dbReference type="RefSeq" id="WP_258734261.1">
    <property type="nucleotide sequence ID" value="NZ_JANTHZ010000009.1"/>
</dbReference>
<evidence type="ECO:0000256" key="3">
    <source>
        <dbReference type="ARBA" id="ARBA00022692"/>
    </source>
</evidence>
<evidence type="ECO:0000256" key="5">
    <source>
        <dbReference type="ARBA" id="ARBA00023136"/>
    </source>
</evidence>
<evidence type="ECO:0000256" key="4">
    <source>
        <dbReference type="ARBA" id="ARBA00022989"/>
    </source>
</evidence>
<dbReference type="Pfam" id="PF13567">
    <property type="entry name" value="DUF4131"/>
    <property type="match status" value="1"/>
</dbReference>
<feature type="transmembrane region" description="Helical" evidence="7">
    <location>
        <begin position="399"/>
        <end position="415"/>
    </location>
</feature>
<accession>A0A9X2PFR8</accession>
<feature type="transmembrane region" description="Helical" evidence="7">
    <location>
        <begin position="348"/>
        <end position="365"/>
    </location>
</feature>
<gene>
    <name evidence="10" type="ORF">NVS89_18645</name>
</gene>
<feature type="transmembrane region" description="Helical" evidence="7">
    <location>
        <begin position="71"/>
        <end position="87"/>
    </location>
</feature>
<dbReference type="InterPro" id="IPR025405">
    <property type="entry name" value="DUF4131"/>
</dbReference>
<dbReference type="InterPro" id="IPR004477">
    <property type="entry name" value="ComEC_N"/>
</dbReference>
<sequence>MGTGSGSEEGTEEGTAGRARPGRARALAVASAPRIPALTAAGTAPGLPWLRLLGGQAVAQWVLRELDDRRGFLFLPVAFATGIALYFGAAHEPWAYGGLVPAGLFGVFAVLARARPFAFHLCVLLATIAAGFAVASLQARRIAHPVLARTLQAVEVSGFVEAEERRSRGSRITLRVTHLGREIADPPERVRVSLASGDPPPVGAHVRLRATLGPPPGPAYPGGFDFGRAIWFEGIGATGYALGKVQLVPGPEPPAGLAFAAWLERSREAIAGRIRAVLSGGQGGIAVALVTGLRDGVPETVEENMRVSGLSHILSISGLHMALVAMTVFFLARALLALPPELALRYPIKSWAAVPALFAATYYLLLSGAHVPTQRSYVMTLLVLLGVMIGRPALTLRTLAIAALVVMVLTPWAILDPGAQMSFAATLALVAAYERWGQRLMAPSGTTARRWTLRPVRYVAALALTSLVAGLATAPFAAFHFQRLAPLSLLANLAAMPVVSFIVMPMGLLGSMLMPFGWDGPAWRAMGWGLDLMIGIADSVAALPGADRGIATMPMASLILLSLALTCLCLLRTRLVLAAPLLAGAGVCVFLLARPLDLYVDSRARTVAVRGPDGALSLMGSPSTRIAQRFEVAPWLSAEGVRTVSAADLTQAARCDAQGCTLTGPDGALVAYSRERGSLAEDCLRAELVVTPFEPPADCAATVIHVDAWHQLGGLAATRMGPGEWRLSVARPGGETRPWLPPSPEVGQILLAPTRGVDPAARSPGKGASAEPVAAGRASAESESEDGGDARDGEPDDDEQRE</sequence>
<proteinExistence type="predicted"/>
<keyword evidence="4 7" id="KW-1133">Transmembrane helix</keyword>
<evidence type="ECO:0000259" key="8">
    <source>
        <dbReference type="Pfam" id="PF03772"/>
    </source>
</evidence>
<feature type="region of interest" description="Disordered" evidence="6">
    <location>
        <begin position="1"/>
        <end position="22"/>
    </location>
</feature>
<dbReference type="Pfam" id="PF03772">
    <property type="entry name" value="Competence"/>
    <property type="match status" value="1"/>
</dbReference>
<evidence type="ECO:0000256" key="2">
    <source>
        <dbReference type="ARBA" id="ARBA00022475"/>
    </source>
</evidence>
<dbReference type="NCBIfam" id="TIGR00360">
    <property type="entry name" value="ComEC_N-term"/>
    <property type="match status" value="1"/>
</dbReference>
<dbReference type="GO" id="GO:0005886">
    <property type="term" value="C:plasma membrane"/>
    <property type="evidence" value="ECO:0007669"/>
    <property type="project" value="UniProtKB-SubCell"/>
</dbReference>
<dbReference type="AlphaFoldDB" id="A0A9X2PFR8"/>
<feature type="compositionally biased region" description="Low complexity" evidence="6">
    <location>
        <begin position="13"/>
        <end position="22"/>
    </location>
</feature>
<feature type="domain" description="DUF4131" evidence="9">
    <location>
        <begin position="93"/>
        <end position="244"/>
    </location>
</feature>
<comment type="subcellular location">
    <subcellularLocation>
        <location evidence="1">Cell membrane</location>
        <topology evidence="1">Multi-pass membrane protein</topology>
    </subcellularLocation>
</comment>
<feature type="transmembrane region" description="Helical" evidence="7">
    <location>
        <begin position="117"/>
        <end position="137"/>
    </location>
</feature>
<evidence type="ECO:0000256" key="6">
    <source>
        <dbReference type="SAM" id="MobiDB-lite"/>
    </source>
</evidence>
<feature type="domain" description="ComEC/Rec2-related protein" evidence="8">
    <location>
        <begin position="289"/>
        <end position="574"/>
    </location>
</feature>
<feature type="transmembrane region" description="Helical" evidence="7">
    <location>
        <begin position="458"/>
        <end position="481"/>
    </location>
</feature>
<organism evidence="10 11">
    <name type="scientific">Ancylobacter mangrovi</name>
    <dbReference type="NCBI Taxonomy" id="2972472"/>
    <lineage>
        <taxon>Bacteria</taxon>
        <taxon>Pseudomonadati</taxon>
        <taxon>Pseudomonadota</taxon>
        <taxon>Alphaproteobacteria</taxon>
        <taxon>Hyphomicrobiales</taxon>
        <taxon>Xanthobacteraceae</taxon>
        <taxon>Ancylobacter</taxon>
    </lineage>
</organism>
<dbReference type="EMBL" id="JANTHZ010000009">
    <property type="protein sequence ID" value="MCS0497110.1"/>
    <property type="molecule type" value="Genomic_DNA"/>
</dbReference>
<dbReference type="Proteomes" id="UP001151088">
    <property type="component" value="Unassembled WGS sequence"/>
</dbReference>
<protein>
    <submittedName>
        <fullName evidence="10">ComEC family competence protein</fullName>
    </submittedName>
</protein>
<keyword evidence="11" id="KW-1185">Reference proteome</keyword>
<reference evidence="10" key="1">
    <citation type="submission" date="2022-08" db="EMBL/GenBank/DDBJ databases">
        <authorList>
            <person name="Li F."/>
        </authorList>
    </citation>
    <scope>NUCLEOTIDE SEQUENCE</scope>
    <source>
        <strain evidence="10">MQZ15Z-1</strain>
    </source>
</reference>
<dbReference type="PANTHER" id="PTHR30619:SF1">
    <property type="entry name" value="RECOMBINATION PROTEIN 2"/>
    <property type="match status" value="1"/>
</dbReference>
<feature type="region of interest" description="Disordered" evidence="6">
    <location>
        <begin position="735"/>
        <end position="802"/>
    </location>
</feature>
<feature type="transmembrane region" description="Helical" evidence="7">
    <location>
        <begin position="575"/>
        <end position="593"/>
    </location>
</feature>
<feature type="transmembrane region" description="Helical" evidence="7">
    <location>
        <begin position="549"/>
        <end position="568"/>
    </location>
</feature>
<name>A0A9X2PFR8_9HYPH</name>
<evidence type="ECO:0000256" key="7">
    <source>
        <dbReference type="SAM" id="Phobius"/>
    </source>
</evidence>
<feature type="transmembrane region" description="Helical" evidence="7">
    <location>
        <begin position="313"/>
        <end position="336"/>
    </location>
</feature>
<evidence type="ECO:0000256" key="1">
    <source>
        <dbReference type="ARBA" id="ARBA00004651"/>
    </source>
</evidence>
<keyword evidence="3 7" id="KW-0812">Transmembrane</keyword>
<comment type="caution">
    <text evidence="10">The sequence shown here is derived from an EMBL/GenBank/DDBJ whole genome shotgun (WGS) entry which is preliminary data.</text>
</comment>
<keyword evidence="2" id="KW-1003">Cell membrane</keyword>
<evidence type="ECO:0000313" key="10">
    <source>
        <dbReference type="EMBL" id="MCS0497110.1"/>
    </source>
</evidence>
<evidence type="ECO:0000313" key="11">
    <source>
        <dbReference type="Proteomes" id="UP001151088"/>
    </source>
</evidence>
<dbReference type="InterPro" id="IPR052159">
    <property type="entry name" value="Competence_DNA_uptake"/>
</dbReference>
<evidence type="ECO:0000259" key="9">
    <source>
        <dbReference type="Pfam" id="PF13567"/>
    </source>
</evidence>